<dbReference type="Proteomes" id="UP001488838">
    <property type="component" value="Unassembled WGS sequence"/>
</dbReference>
<reference evidence="2 3" key="1">
    <citation type="journal article" date="2023" name="bioRxiv">
        <title>Conserved and derived expression patterns and positive selection on dental genes reveal complex evolutionary context of ever-growing rodent molars.</title>
        <authorList>
            <person name="Calamari Z.T."/>
            <person name="Song A."/>
            <person name="Cohen E."/>
            <person name="Akter M."/>
            <person name="Roy R.D."/>
            <person name="Hallikas O."/>
            <person name="Christensen M.M."/>
            <person name="Li P."/>
            <person name="Marangoni P."/>
            <person name="Jernvall J."/>
            <person name="Klein O.D."/>
        </authorList>
    </citation>
    <scope>NUCLEOTIDE SEQUENCE [LARGE SCALE GENOMIC DNA]</scope>
    <source>
        <strain evidence="2">V071</strain>
    </source>
</reference>
<accession>A0AAW0IBF6</accession>
<proteinExistence type="predicted"/>
<keyword evidence="3" id="KW-1185">Reference proteome</keyword>
<name>A0AAW0IBF6_MYOGA</name>
<evidence type="ECO:0000313" key="2">
    <source>
        <dbReference type="EMBL" id="KAK7811751.1"/>
    </source>
</evidence>
<gene>
    <name evidence="2" type="ORF">U0070_004498</name>
</gene>
<evidence type="ECO:0000313" key="3">
    <source>
        <dbReference type="Proteomes" id="UP001488838"/>
    </source>
</evidence>
<dbReference type="EMBL" id="JBBHLL010000166">
    <property type="protein sequence ID" value="KAK7811751.1"/>
    <property type="molecule type" value="Genomic_DNA"/>
</dbReference>
<feature type="region of interest" description="Disordered" evidence="1">
    <location>
        <begin position="309"/>
        <end position="343"/>
    </location>
</feature>
<feature type="compositionally biased region" description="Acidic residues" evidence="1">
    <location>
        <begin position="312"/>
        <end position="323"/>
    </location>
</feature>
<comment type="caution">
    <text evidence="2">The sequence shown here is derived from an EMBL/GenBank/DDBJ whole genome shotgun (WGS) entry which is preliminary data.</text>
</comment>
<dbReference type="AlphaFoldDB" id="A0AAW0IBF6"/>
<evidence type="ECO:0000256" key="1">
    <source>
        <dbReference type="SAM" id="MobiDB-lite"/>
    </source>
</evidence>
<sequence length="374" mass="40938">MVCSSTSLSQSKTRATRAISTISEYDDGMSRAASGVGGVRRAVMADKRLTRHSPATLLLATLPVTSAFGTPDNVFSHLRGIWQDISNTEKHLSVAAFVSLNKPLLLPYGYPITLPETQTLAFGNTSCFLSAAFRLSYPGLHSDCGHSLLCYATQSFSVAHGNAAYHPPGKSKEAPASRIDMKYTKDTGNLPQQLASLQQVEGGTEQAEKPLTDEHSQESAEGLIPAARLSSAQVSANPMLYQRFQEGYLVEINEVREGGMAIRVHSQKAVEVPRGIHKKVHSSCQTCAQANPQEVLYICQLHRYQLDKDGQKEEEEEEEEEEKDGGKSQQPAVAMAKNRVAESSTTKMMTLLTSSQGPQRFTVLEYKDRTLWAT</sequence>
<protein>
    <submittedName>
        <fullName evidence="2">Uncharacterized protein</fullName>
    </submittedName>
</protein>
<organism evidence="2 3">
    <name type="scientific">Myodes glareolus</name>
    <name type="common">Bank vole</name>
    <name type="synonym">Clethrionomys glareolus</name>
    <dbReference type="NCBI Taxonomy" id="447135"/>
    <lineage>
        <taxon>Eukaryota</taxon>
        <taxon>Metazoa</taxon>
        <taxon>Chordata</taxon>
        <taxon>Craniata</taxon>
        <taxon>Vertebrata</taxon>
        <taxon>Euteleostomi</taxon>
        <taxon>Mammalia</taxon>
        <taxon>Eutheria</taxon>
        <taxon>Euarchontoglires</taxon>
        <taxon>Glires</taxon>
        <taxon>Rodentia</taxon>
        <taxon>Myomorpha</taxon>
        <taxon>Muroidea</taxon>
        <taxon>Cricetidae</taxon>
        <taxon>Arvicolinae</taxon>
        <taxon>Myodes</taxon>
    </lineage>
</organism>